<reference evidence="2" key="1">
    <citation type="submission" date="2016-08" db="EMBL/GenBank/DDBJ databases">
        <authorList>
            <person name="Seilhamer J.J."/>
        </authorList>
    </citation>
    <scope>NUCLEOTIDE SEQUENCE [LARGE SCALE GENOMIC DNA]</scope>
</reference>
<dbReference type="OrthoDB" id="5571at10239"/>
<gene>
    <name evidence="1" type="ORF">SEA_WEASELS2_81</name>
</gene>
<evidence type="ECO:0000313" key="2">
    <source>
        <dbReference type="Proteomes" id="UP000224902"/>
    </source>
</evidence>
<accession>A0A1I9SA64</accession>
<sequence length="308" mass="34934">MKELYSNDTNVIDIYTSARGKPVEPLALPTAKLYVSATKQFPLTGTILAVVQKKDEEDAPIVGQYETIVPQQAVAQRRYARVVISYELPDHGVIEQETIYEPTRRLMAFEELNDILGADAHGESHALNYKEYDLLETITRKIIESYIDQKFTLWLGTREVYAGETYVGLPQHMEYLLSVTRDDQFVPTEALAGSSYKLAESGLSISNKSSIPVPNFLNQRTKINVTHYINGLWGYKSIPSEVTQAFLEVFHIVNTDTIDDRRNYLSTSTNDGGNLMRRFNWMSYTDSTGNPIADELLNPFRIYNVNVV</sequence>
<keyword evidence="2" id="KW-1185">Reference proteome</keyword>
<organism evidence="1 2">
    <name type="scientific">Rhodococcus phage Weasels2</name>
    <dbReference type="NCBI Taxonomy" id="1897437"/>
    <lineage>
        <taxon>Viruses</taxon>
        <taxon>Duplodnaviria</taxon>
        <taxon>Heunggongvirae</taxon>
        <taxon>Uroviricota</taxon>
        <taxon>Caudoviricetes</taxon>
        <taxon>Weaselvirus</taxon>
        <taxon>Weaselvirus weasel</taxon>
    </lineage>
</organism>
<dbReference type="Proteomes" id="UP000224902">
    <property type="component" value="Segment"/>
</dbReference>
<evidence type="ECO:0000313" key="1">
    <source>
        <dbReference type="EMBL" id="AOZ63670.1"/>
    </source>
</evidence>
<name>A0A1I9SA64_9CAUD</name>
<dbReference type="EMBL" id="KX774321">
    <property type="protein sequence ID" value="AOZ63670.1"/>
    <property type="molecule type" value="Genomic_DNA"/>
</dbReference>
<protein>
    <submittedName>
        <fullName evidence="1">Uncharacterized protein</fullName>
    </submittedName>
</protein>
<proteinExistence type="predicted"/>